<evidence type="ECO:0000256" key="1">
    <source>
        <dbReference type="SAM" id="MobiDB-lite"/>
    </source>
</evidence>
<accession>A0A8K0TKR3</accession>
<dbReference type="PANTHER" id="PTHR37012:SF7">
    <property type="entry name" value="B-ZIP TRANSCRIPTION FACTOR (EUROFUNG)-RELATED"/>
    <property type="match status" value="1"/>
</dbReference>
<evidence type="ECO:0000313" key="2">
    <source>
        <dbReference type="EMBL" id="KAH7367376.1"/>
    </source>
</evidence>
<reference evidence="2" key="1">
    <citation type="journal article" date="2021" name="Nat. Commun.">
        <title>Genetic determinants of endophytism in the Arabidopsis root mycobiome.</title>
        <authorList>
            <person name="Mesny F."/>
            <person name="Miyauchi S."/>
            <person name="Thiergart T."/>
            <person name="Pickel B."/>
            <person name="Atanasova L."/>
            <person name="Karlsson M."/>
            <person name="Huettel B."/>
            <person name="Barry K.W."/>
            <person name="Haridas S."/>
            <person name="Chen C."/>
            <person name="Bauer D."/>
            <person name="Andreopoulos W."/>
            <person name="Pangilinan J."/>
            <person name="LaButti K."/>
            <person name="Riley R."/>
            <person name="Lipzen A."/>
            <person name="Clum A."/>
            <person name="Drula E."/>
            <person name="Henrissat B."/>
            <person name="Kohler A."/>
            <person name="Grigoriev I.V."/>
            <person name="Martin F.M."/>
            <person name="Hacquard S."/>
        </authorList>
    </citation>
    <scope>NUCLEOTIDE SEQUENCE</scope>
    <source>
        <strain evidence="2">MPI-CAGE-AT-0016</strain>
    </source>
</reference>
<dbReference type="Proteomes" id="UP000813385">
    <property type="component" value="Unassembled WGS sequence"/>
</dbReference>
<proteinExistence type="predicted"/>
<dbReference type="Pfam" id="PF11905">
    <property type="entry name" value="DUF3425"/>
    <property type="match status" value="1"/>
</dbReference>
<dbReference type="AlphaFoldDB" id="A0A8K0TKR3"/>
<evidence type="ECO:0008006" key="4">
    <source>
        <dbReference type="Google" id="ProtNLM"/>
    </source>
</evidence>
<dbReference type="EMBL" id="JAGPXD010000002">
    <property type="protein sequence ID" value="KAH7367376.1"/>
    <property type="molecule type" value="Genomic_DNA"/>
</dbReference>
<gene>
    <name evidence="2" type="ORF">B0T11DRAFT_53303</name>
</gene>
<dbReference type="OrthoDB" id="5086080at2759"/>
<keyword evidence="3" id="KW-1185">Reference proteome</keyword>
<feature type="region of interest" description="Disordered" evidence="1">
    <location>
        <begin position="1"/>
        <end position="34"/>
    </location>
</feature>
<protein>
    <recommendedName>
        <fullName evidence="4">BZIP transcription factor</fullName>
    </recommendedName>
</protein>
<feature type="region of interest" description="Disordered" evidence="1">
    <location>
        <begin position="81"/>
        <end position="128"/>
    </location>
</feature>
<organism evidence="2 3">
    <name type="scientific">Plectosphaerella cucumerina</name>
    <dbReference type="NCBI Taxonomy" id="40658"/>
    <lineage>
        <taxon>Eukaryota</taxon>
        <taxon>Fungi</taxon>
        <taxon>Dikarya</taxon>
        <taxon>Ascomycota</taxon>
        <taxon>Pezizomycotina</taxon>
        <taxon>Sordariomycetes</taxon>
        <taxon>Hypocreomycetidae</taxon>
        <taxon>Glomerellales</taxon>
        <taxon>Plectosphaerellaceae</taxon>
        <taxon>Plectosphaerella</taxon>
    </lineage>
</organism>
<dbReference type="InterPro" id="IPR021833">
    <property type="entry name" value="DUF3425"/>
</dbReference>
<sequence>MAPKPEDTEAAARRAKKRELDRRAQRAARERTRSRIAYLEATVQAMTHQESSGRIASLMEQLAEMTRQRDDLSRTLSSIEGTVHAHREAEKVTAGSAPSPDDRDEPVQPSWSEPQGKPTDDSFLPTDDAAMDLLTPGPVIDLTPLSPGTFGLPSADFLDSMTPQAASSLQQQAYLDMDSIGSPSLIVPEPDKPCDCVSSAAPAGPSTASGSIWRTANEALSGPGLLSNHTLRYEDELSEDIPVRVVLEGWDAVERSQNMPPLWRKLRRTDELQFSKCGKTERLAILRLMHTLLRYQAEPTAEQYAKLPPWYLSRPSQSLPHSSAIDFFVWSVLSASRLCPLLMKLRPGVRERFIFSQHQYCSNFFWRVFADNFRLLWPFEFRDCYKRNMETGLYSVSPDFEGRIREISSWTMAPDFFQHFPEMYADIPIFQSIPPAPSLSWQQGARQVRGRGVRALEYGIGTAGGGKRRLEELETENDGDEWSRCNFV</sequence>
<comment type="caution">
    <text evidence="2">The sequence shown here is derived from an EMBL/GenBank/DDBJ whole genome shotgun (WGS) entry which is preliminary data.</text>
</comment>
<feature type="compositionally biased region" description="Basic and acidic residues" evidence="1">
    <location>
        <begin position="1"/>
        <end position="33"/>
    </location>
</feature>
<dbReference type="PANTHER" id="PTHR37012">
    <property type="entry name" value="B-ZIP TRANSCRIPTION FACTOR (EUROFUNG)-RELATED"/>
    <property type="match status" value="1"/>
</dbReference>
<evidence type="ECO:0000313" key="3">
    <source>
        <dbReference type="Proteomes" id="UP000813385"/>
    </source>
</evidence>
<name>A0A8K0TKR3_9PEZI</name>